<dbReference type="InterPro" id="IPR009057">
    <property type="entry name" value="Homeodomain-like_sf"/>
</dbReference>
<dbReference type="PROSITE" id="PS01081">
    <property type="entry name" value="HTH_TETR_1"/>
    <property type="match status" value="1"/>
</dbReference>
<keyword evidence="2 4" id="KW-0238">DNA-binding</keyword>
<dbReference type="Pfam" id="PF00440">
    <property type="entry name" value="TetR_N"/>
    <property type="match status" value="1"/>
</dbReference>
<keyword evidence="3" id="KW-0804">Transcription</keyword>
<dbReference type="InterPro" id="IPR050109">
    <property type="entry name" value="HTH-type_TetR-like_transc_reg"/>
</dbReference>
<gene>
    <name evidence="6" type="ORF">IW256_006853</name>
</gene>
<protein>
    <submittedName>
        <fullName evidence="6">AcrR family transcriptional regulator</fullName>
    </submittedName>
</protein>
<reference evidence="6" key="1">
    <citation type="submission" date="2020-11" db="EMBL/GenBank/DDBJ databases">
        <title>Sequencing the genomes of 1000 actinobacteria strains.</title>
        <authorList>
            <person name="Klenk H.-P."/>
        </authorList>
    </citation>
    <scope>NUCLEOTIDE SEQUENCE</scope>
    <source>
        <strain evidence="6">DSM 43175</strain>
    </source>
</reference>
<dbReference type="EMBL" id="JADOUA010000001">
    <property type="protein sequence ID" value="MBG6092740.1"/>
    <property type="molecule type" value="Genomic_DNA"/>
</dbReference>
<dbReference type="GO" id="GO:0000976">
    <property type="term" value="F:transcription cis-regulatory region binding"/>
    <property type="evidence" value="ECO:0007669"/>
    <property type="project" value="TreeGrafter"/>
</dbReference>
<dbReference type="Pfam" id="PF17754">
    <property type="entry name" value="TetR_C_14"/>
    <property type="match status" value="1"/>
</dbReference>
<accession>A0A931DML3</accession>
<proteinExistence type="predicted"/>
<name>A0A931DML3_9ACTN</name>
<dbReference type="InterPro" id="IPR023772">
    <property type="entry name" value="DNA-bd_HTH_TetR-type_CS"/>
</dbReference>
<dbReference type="InterPro" id="IPR041347">
    <property type="entry name" value="MftR_C"/>
</dbReference>
<dbReference type="SUPFAM" id="SSF46689">
    <property type="entry name" value="Homeodomain-like"/>
    <property type="match status" value="1"/>
</dbReference>
<evidence type="ECO:0000259" key="5">
    <source>
        <dbReference type="PROSITE" id="PS50977"/>
    </source>
</evidence>
<comment type="caution">
    <text evidence="6">The sequence shown here is derived from an EMBL/GenBank/DDBJ whole genome shotgun (WGS) entry which is preliminary data.</text>
</comment>
<evidence type="ECO:0000256" key="1">
    <source>
        <dbReference type="ARBA" id="ARBA00023015"/>
    </source>
</evidence>
<dbReference type="RefSeq" id="WP_197014880.1">
    <property type="nucleotide sequence ID" value="NZ_BAABES010000009.1"/>
</dbReference>
<dbReference type="PANTHER" id="PTHR30055">
    <property type="entry name" value="HTH-TYPE TRANSCRIPTIONAL REGULATOR RUTR"/>
    <property type="match status" value="1"/>
</dbReference>
<keyword evidence="7" id="KW-1185">Reference proteome</keyword>
<keyword evidence="1" id="KW-0805">Transcription regulation</keyword>
<dbReference type="GO" id="GO:0003700">
    <property type="term" value="F:DNA-binding transcription factor activity"/>
    <property type="evidence" value="ECO:0007669"/>
    <property type="project" value="TreeGrafter"/>
</dbReference>
<dbReference type="PROSITE" id="PS50977">
    <property type="entry name" value="HTH_TETR_2"/>
    <property type="match status" value="1"/>
</dbReference>
<sequence>MSTPAGLRERKKEATREALHDAAMRLAIEHGLDQVTVEAIADAAGVSRRTFSNYFAGKEDALLYGDEQRMVELLEGFAARPAGESSWAALRAAYHDRYEKNGEPDPRWAAQARLARNHPSVLGRQLAHYATFERRLAELIRERDGLPESSRRPRVMATAFLNALRVAALAWTEEQPPRPLRAIVDEHLDEMARPFS</sequence>
<dbReference type="AlphaFoldDB" id="A0A931DML3"/>
<evidence type="ECO:0000256" key="4">
    <source>
        <dbReference type="PROSITE-ProRule" id="PRU00335"/>
    </source>
</evidence>
<dbReference type="PANTHER" id="PTHR30055:SF238">
    <property type="entry name" value="MYCOFACTOCIN BIOSYNTHESIS TRANSCRIPTIONAL REGULATOR MFTR-RELATED"/>
    <property type="match status" value="1"/>
</dbReference>
<evidence type="ECO:0000256" key="2">
    <source>
        <dbReference type="ARBA" id="ARBA00023125"/>
    </source>
</evidence>
<dbReference type="Gene3D" id="1.10.10.60">
    <property type="entry name" value="Homeodomain-like"/>
    <property type="match status" value="1"/>
</dbReference>
<feature type="DNA-binding region" description="H-T-H motif" evidence="4">
    <location>
        <begin position="36"/>
        <end position="55"/>
    </location>
</feature>
<evidence type="ECO:0000313" key="7">
    <source>
        <dbReference type="Proteomes" id="UP000614047"/>
    </source>
</evidence>
<dbReference type="Proteomes" id="UP000614047">
    <property type="component" value="Unassembled WGS sequence"/>
</dbReference>
<dbReference type="InterPro" id="IPR001647">
    <property type="entry name" value="HTH_TetR"/>
</dbReference>
<evidence type="ECO:0000313" key="6">
    <source>
        <dbReference type="EMBL" id="MBG6092740.1"/>
    </source>
</evidence>
<feature type="domain" description="HTH tetR-type" evidence="5">
    <location>
        <begin position="13"/>
        <end position="73"/>
    </location>
</feature>
<dbReference type="PRINTS" id="PR00455">
    <property type="entry name" value="HTHTETR"/>
</dbReference>
<evidence type="ECO:0000256" key="3">
    <source>
        <dbReference type="ARBA" id="ARBA00023163"/>
    </source>
</evidence>
<organism evidence="6 7">
    <name type="scientific">Actinomadura viridis</name>
    <dbReference type="NCBI Taxonomy" id="58110"/>
    <lineage>
        <taxon>Bacteria</taxon>
        <taxon>Bacillati</taxon>
        <taxon>Actinomycetota</taxon>
        <taxon>Actinomycetes</taxon>
        <taxon>Streptosporangiales</taxon>
        <taxon>Thermomonosporaceae</taxon>
        <taxon>Actinomadura</taxon>
    </lineage>
</organism>
<dbReference type="Gene3D" id="1.10.357.10">
    <property type="entry name" value="Tetracycline Repressor, domain 2"/>
    <property type="match status" value="1"/>
</dbReference>